<feature type="compositionally biased region" description="Basic residues" evidence="9">
    <location>
        <begin position="239"/>
        <end position="248"/>
    </location>
</feature>
<evidence type="ECO:0000256" key="5">
    <source>
        <dbReference type="ARBA" id="ARBA00022989"/>
    </source>
</evidence>
<dbReference type="OrthoDB" id="1926781at2759"/>
<feature type="chain" id="PRO_5024447571" evidence="11">
    <location>
        <begin position="19"/>
        <end position="248"/>
    </location>
</feature>
<keyword evidence="2 10" id="KW-0812">Transmembrane</keyword>
<comment type="function">
    <text evidence="7">Is probably involved in a pathway contributing to genomic integrity.</text>
</comment>
<dbReference type="PANTHER" id="PTHR12924:SF0">
    <property type="entry name" value="TRANSLOCON-ASSOCIATED PROTEIN SUBUNIT ALPHA"/>
    <property type="match status" value="1"/>
</dbReference>
<evidence type="ECO:0000313" key="13">
    <source>
        <dbReference type="Proteomes" id="UP000383932"/>
    </source>
</evidence>
<evidence type="ECO:0000256" key="9">
    <source>
        <dbReference type="SAM" id="MobiDB-lite"/>
    </source>
</evidence>
<comment type="subcellular location">
    <subcellularLocation>
        <location evidence="1">Endoplasmic reticulum membrane</location>
        <topology evidence="1">Single-pass type I membrane protein</topology>
    </subcellularLocation>
</comment>
<evidence type="ECO:0000256" key="7">
    <source>
        <dbReference type="ARBA" id="ARBA00037565"/>
    </source>
</evidence>
<feature type="signal peptide" evidence="11">
    <location>
        <begin position="1"/>
        <end position="18"/>
    </location>
</feature>
<sequence length="248" mass="26692">MRFLRLSQLALLASAVYATVIPAEPKLEISASFTEDNPFGQVVNGQSTKLLVKILNPSNANVTLVDIAGSFHDPETGRTLRNITARKFNMPIVEGMNLTFPYFITSELRPKDTKLLVWANVKEGGNNFRVTAYDSIVAIVEPPSSIFDIQMILTYLMLLGLIGGGGYFAYLTMNPPPKKSKVGGPGVSAAQVPLPETPGGASRYEEEWIPSHHLSGAAARTRKVSRGEALSSGDESASGKKKKGGKGR</sequence>
<evidence type="ECO:0000256" key="2">
    <source>
        <dbReference type="ARBA" id="ARBA00022692"/>
    </source>
</evidence>
<evidence type="ECO:0000256" key="3">
    <source>
        <dbReference type="ARBA" id="ARBA00022729"/>
    </source>
</evidence>
<proteinExistence type="inferred from homology"/>
<feature type="transmembrane region" description="Helical" evidence="10">
    <location>
        <begin position="152"/>
        <end position="171"/>
    </location>
</feature>
<comment type="caution">
    <text evidence="12">The sequence shown here is derived from an EMBL/GenBank/DDBJ whole genome shotgun (WGS) entry which is preliminary data.</text>
</comment>
<evidence type="ECO:0000256" key="4">
    <source>
        <dbReference type="ARBA" id="ARBA00022824"/>
    </source>
</evidence>
<accession>A0A5N5QS39</accession>
<keyword evidence="6 10" id="KW-0472">Membrane</keyword>
<gene>
    <name evidence="12" type="ORF">CTheo_2587</name>
</gene>
<evidence type="ECO:0000313" key="12">
    <source>
        <dbReference type="EMBL" id="KAB5593986.1"/>
    </source>
</evidence>
<feature type="region of interest" description="Disordered" evidence="9">
    <location>
        <begin position="179"/>
        <end position="248"/>
    </location>
</feature>
<evidence type="ECO:0000256" key="8">
    <source>
        <dbReference type="ARBA" id="ARBA00038311"/>
    </source>
</evidence>
<dbReference type="PANTHER" id="PTHR12924">
    <property type="entry name" value="TRANSLOCON-ASSOCIATED PROTEIN, ALPHA SUBUNIT"/>
    <property type="match status" value="1"/>
</dbReference>
<evidence type="ECO:0000256" key="10">
    <source>
        <dbReference type="SAM" id="Phobius"/>
    </source>
</evidence>
<dbReference type="InterPro" id="IPR005595">
    <property type="entry name" value="TRAP_alpha"/>
</dbReference>
<keyword evidence="3 11" id="KW-0732">Signal</keyword>
<keyword evidence="4" id="KW-0256">Endoplasmic reticulum</keyword>
<dbReference type="Proteomes" id="UP000383932">
    <property type="component" value="Unassembled WGS sequence"/>
</dbReference>
<evidence type="ECO:0000256" key="6">
    <source>
        <dbReference type="ARBA" id="ARBA00023136"/>
    </source>
</evidence>
<dbReference type="EMBL" id="SSOP01000027">
    <property type="protein sequence ID" value="KAB5593986.1"/>
    <property type="molecule type" value="Genomic_DNA"/>
</dbReference>
<evidence type="ECO:0000256" key="1">
    <source>
        <dbReference type="ARBA" id="ARBA00004115"/>
    </source>
</evidence>
<comment type="similarity">
    <text evidence="8">Belongs to the IRC22 family.</text>
</comment>
<dbReference type="AlphaFoldDB" id="A0A5N5QS39"/>
<organism evidence="12 13">
    <name type="scientific">Ceratobasidium theobromae</name>
    <dbReference type="NCBI Taxonomy" id="1582974"/>
    <lineage>
        <taxon>Eukaryota</taxon>
        <taxon>Fungi</taxon>
        <taxon>Dikarya</taxon>
        <taxon>Basidiomycota</taxon>
        <taxon>Agaricomycotina</taxon>
        <taxon>Agaricomycetes</taxon>
        <taxon>Cantharellales</taxon>
        <taxon>Ceratobasidiaceae</taxon>
        <taxon>Ceratobasidium</taxon>
    </lineage>
</organism>
<dbReference type="GO" id="GO:0005789">
    <property type="term" value="C:endoplasmic reticulum membrane"/>
    <property type="evidence" value="ECO:0007669"/>
    <property type="project" value="UniProtKB-SubCell"/>
</dbReference>
<evidence type="ECO:0000256" key="11">
    <source>
        <dbReference type="SAM" id="SignalP"/>
    </source>
</evidence>
<reference evidence="12 13" key="1">
    <citation type="journal article" date="2019" name="Fungal Biol. Biotechnol.">
        <title>Draft genome sequence of fastidious pathogen Ceratobasidium theobromae, which causes vascular-streak dieback in Theobroma cacao.</title>
        <authorList>
            <person name="Ali S.S."/>
            <person name="Asman A."/>
            <person name="Shao J."/>
            <person name="Firmansyah A.P."/>
            <person name="Susilo A.W."/>
            <person name="Rosmana A."/>
            <person name="McMahon P."/>
            <person name="Junaid M."/>
            <person name="Guest D."/>
            <person name="Kheng T.Y."/>
            <person name="Meinhardt L.W."/>
            <person name="Bailey B.A."/>
        </authorList>
    </citation>
    <scope>NUCLEOTIDE SEQUENCE [LARGE SCALE GENOMIC DNA]</scope>
    <source>
        <strain evidence="12 13">CT2</strain>
    </source>
</reference>
<keyword evidence="13" id="KW-1185">Reference proteome</keyword>
<protein>
    <submittedName>
        <fullName evidence="12">Putative effector protein</fullName>
    </submittedName>
</protein>
<keyword evidence="5 10" id="KW-1133">Transmembrane helix</keyword>
<dbReference type="Pfam" id="PF03896">
    <property type="entry name" value="TRAP_alpha"/>
    <property type="match status" value="1"/>
</dbReference>
<name>A0A5N5QS39_9AGAM</name>